<dbReference type="SMART" id="SM00848">
    <property type="entry name" value="Inhibitor_I29"/>
    <property type="match status" value="1"/>
</dbReference>
<evidence type="ECO:0000256" key="8">
    <source>
        <dbReference type="ARBA" id="ARBA00023157"/>
    </source>
</evidence>
<keyword evidence="14" id="KW-1185">Reference proteome</keyword>
<comment type="subcellular location">
    <subcellularLocation>
        <location evidence="1">Membrane</location>
        <topology evidence="1">Single-pass type II membrane protein</topology>
    </subcellularLocation>
</comment>
<organism evidence="13 14">
    <name type="scientific">Plasmodium gallinaceum</name>
    <dbReference type="NCBI Taxonomy" id="5849"/>
    <lineage>
        <taxon>Eukaryota</taxon>
        <taxon>Sar</taxon>
        <taxon>Alveolata</taxon>
        <taxon>Apicomplexa</taxon>
        <taxon>Aconoidasida</taxon>
        <taxon>Haemosporida</taxon>
        <taxon>Plasmodiidae</taxon>
        <taxon>Plasmodium</taxon>
        <taxon>Plasmodium (Haemamoeba)</taxon>
    </lineage>
</organism>
<keyword evidence="5 10" id="KW-1133">Transmembrane helix</keyword>
<dbReference type="PANTHER" id="PTHR12411">
    <property type="entry name" value="CYSTEINE PROTEASE FAMILY C1-RELATED"/>
    <property type="match status" value="1"/>
</dbReference>
<sequence length="524" mass="61790">MKKEINNHTLSRRGLESLSKKKEHFKNEEKKVFRIYIYALITFIICSLILLYFTNNSIESHDLIFNSDEIEIFKDLLKRYKEENSLKNDEKIENDYNSNDLQKKKVNKNIIIDDLYNLIDEKNNISKERLFEILDDLLQKKFSKKNEKEEYILLNGIAKKNDNNLYREYDKNEELYDSKALVNLYSNLKYVSKFYEFMNEHNKNYNSMKEKIEKYENFKINYLEIKKHNTENHLYKKKVNKFSDYSKKELENYFKKLVPVPSHLIEKHVKPFSTILKSVKGIEEKEKNKDLFSTFPTNLDYREKGIVHEPKDQGVCGSCWAFAGVGNIESMYAYKNKKMISLSEQEVIDCSKKCFGCDGCHPFYAFLYALENKICFEEQYEYKIMENIFCLNYRCTNKVSLTSIGSVKENELIEALNKVGPLSVCVGASDDFVFYHEGIFDGICTKEVNHAVLLVGYGQVEKNKNLQKYKGSFSDEDDNFIYYWIIKNSWGSNWGENGFMRIIRNKNGDNLFCGIGKDVFYPVL</sequence>
<evidence type="ECO:0000313" key="14">
    <source>
        <dbReference type="Proteomes" id="UP000220797"/>
    </source>
</evidence>
<evidence type="ECO:0000259" key="12">
    <source>
        <dbReference type="SMART" id="SM00848"/>
    </source>
</evidence>
<name>A0A1J1GQS7_PLAGA</name>
<dbReference type="PROSITE" id="PS00139">
    <property type="entry name" value="THIOL_PROTEASE_CYS"/>
    <property type="match status" value="1"/>
</dbReference>
<keyword evidence="8" id="KW-1015">Disulfide bond</keyword>
<dbReference type="CDD" id="cd02248">
    <property type="entry name" value="Peptidase_C1A"/>
    <property type="match status" value="1"/>
</dbReference>
<dbReference type="InterPro" id="IPR000668">
    <property type="entry name" value="Peptidase_C1A_C"/>
</dbReference>
<dbReference type="InterPro" id="IPR000169">
    <property type="entry name" value="Pept_cys_AS"/>
</dbReference>
<dbReference type="PROSITE" id="PS00639">
    <property type="entry name" value="THIOL_PROTEASE_HIS"/>
    <property type="match status" value="1"/>
</dbReference>
<dbReference type="GO" id="GO:0006508">
    <property type="term" value="P:proteolysis"/>
    <property type="evidence" value="ECO:0007669"/>
    <property type="project" value="InterPro"/>
</dbReference>
<evidence type="ECO:0000256" key="1">
    <source>
        <dbReference type="ARBA" id="ARBA00004606"/>
    </source>
</evidence>
<evidence type="ECO:0000256" key="3">
    <source>
        <dbReference type="ARBA" id="ARBA00022692"/>
    </source>
</evidence>
<dbReference type="AlphaFoldDB" id="A0A1J1GQS7"/>
<feature type="domain" description="Cathepsin propeptide inhibitor" evidence="12">
    <location>
        <begin position="194"/>
        <end position="250"/>
    </location>
</feature>
<evidence type="ECO:0000256" key="7">
    <source>
        <dbReference type="ARBA" id="ARBA00023145"/>
    </source>
</evidence>
<evidence type="ECO:0000256" key="5">
    <source>
        <dbReference type="ARBA" id="ARBA00022989"/>
    </source>
</evidence>
<evidence type="ECO:0000256" key="9">
    <source>
        <dbReference type="ARBA" id="ARBA00023180"/>
    </source>
</evidence>
<evidence type="ECO:0000259" key="11">
    <source>
        <dbReference type="SMART" id="SM00645"/>
    </source>
</evidence>
<dbReference type="Proteomes" id="UP000220797">
    <property type="component" value="Unassembled WGS sequence"/>
</dbReference>
<dbReference type="Pfam" id="PF00112">
    <property type="entry name" value="Peptidase_C1"/>
    <property type="match status" value="1"/>
</dbReference>
<feature type="domain" description="Peptidase C1A papain C-terminal" evidence="11">
    <location>
        <begin position="295"/>
        <end position="523"/>
    </location>
</feature>
<feature type="transmembrane region" description="Helical" evidence="10">
    <location>
        <begin position="35"/>
        <end position="53"/>
    </location>
</feature>
<keyword evidence="7" id="KW-0865">Zymogen</keyword>
<evidence type="ECO:0000313" key="13">
    <source>
        <dbReference type="EMBL" id="CRG94776.1"/>
    </source>
</evidence>
<evidence type="ECO:0000256" key="10">
    <source>
        <dbReference type="SAM" id="Phobius"/>
    </source>
</evidence>
<dbReference type="InterPro" id="IPR025660">
    <property type="entry name" value="Pept_his_AS"/>
</dbReference>
<keyword evidence="9" id="KW-0325">Glycoprotein</keyword>
<comment type="similarity">
    <text evidence="2">Belongs to the peptidase C1 family.</text>
</comment>
<dbReference type="PROSITE" id="PS00640">
    <property type="entry name" value="THIOL_PROTEASE_ASN"/>
    <property type="match status" value="1"/>
</dbReference>
<keyword evidence="6 10" id="KW-0472">Membrane</keyword>
<gene>
    <name evidence="13" type="primary">FP1</name>
    <name evidence="13" type="ORF">PGAL8A_00217300</name>
</gene>
<dbReference type="RefSeq" id="XP_028527591.1">
    <property type="nucleotide sequence ID" value="XM_028670883.1"/>
</dbReference>
<protein>
    <submittedName>
        <fullName evidence="13">Cysteine proteinase falcipain 1, putative</fullName>
    </submittedName>
</protein>
<dbReference type="InterPro" id="IPR038765">
    <property type="entry name" value="Papain-like_cys_pep_sf"/>
</dbReference>
<keyword evidence="4" id="KW-0735">Signal-anchor</keyword>
<dbReference type="GO" id="GO:0016020">
    <property type="term" value="C:membrane"/>
    <property type="evidence" value="ECO:0007669"/>
    <property type="project" value="UniProtKB-SubCell"/>
</dbReference>
<dbReference type="PRINTS" id="PR00705">
    <property type="entry name" value="PAPAIN"/>
</dbReference>
<proteinExistence type="inferred from homology"/>
<dbReference type="InterPro" id="IPR013201">
    <property type="entry name" value="Prot_inhib_I29"/>
</dbReference>
<dbReference type="InterPro" id="IPR025661">
    <property type="entry name" value="Pept_asp_AS"/>
</dbReference>
<dbReference type="InterPro" id="IPR013128">
    <property type="entry name" value="Peptidase_C1A"/>
</dbReference>
<evidence type="ECO:0000256" key="6">
    <source>
        <dbReference type="ARBA" id="ARBA00023136"/>
    </source>
</evidence>
<dbReference type="OMA" id="FCLSYRC"/>
<evidence type="ECO:0000256" key="4">
    <source>
        <dbReference type="ARBA" id="ARBA00022968"/>
    </source>
</evidence>
<dbReference type="InterPro" id="IPR039417">
    <property type="entry name" value="Peptidase_C1A_papain-like"/>
</dbReference>
<dbReference type="SUPFAM" id="SSF54001">
    <property type="entry name" value="Cysteine proteinases"/>
    <property type="match status" value="1"/>
</dbReference>
<keyword evidence="3 10" id="KW-0812">Transmembrane</keyword>
<reference evidence="13" key="1">
    <citation type="submission" date="2015-04" db="EMBL/GenBank/DDBJ databases">
        <authorList>
            <consortium name="Pathogen Informatics"/>
        </authorList>
    </citation>
    <scope>NUCLEOTIDE SEQUENCE [LARGE SCALE GENOMIC DNA]</scope>
    <source>
        <strain evidence="13">8A</strain>
    </source>
</reference>
<dbReference type="Pfam" id="PF08246">
    <property type="entry name" value="Inhibitor_I29"/>
    <property type="match status" value="1"/>
</dbReference>
<evidence type="ECO:0000256" key="2">
    <source>
        <dbReference type="ARBA" id="ARBA00008455"/>
    </source>
</evidence>
<dbReference type="VEuPathDB" id="PlasmoDB:PGAL8A_00217300"/>
<dbReference type="GeneID" id="39730700"/>
<dbReference type="OrthoDB" id="190265at2759"/>
<dbReference type="EMBL" id="CVMV01000032">
    <property type="protein sequence ID" value="CRG94776.1"/>
    <property type="molecule type" value="Genomic_DNA"/>
</dbReference>
<dbReference type="SMART" id="SM00645">
    <property type="entry name" value="Pept_C1"/>
    <property type="match status" value="1"/>
</dbReference>
<accession>A0A1J1GQS7</accession>
<dbReference type="Gene3D" id="3.90.70.10">
    <property type="entry name" value="Cysteine proteinases"/>
    <property type="match status" value="1"/>
</dbReference>
<comment type="caution">
    <text evidence="13">The sequence shown here is derived from an EMBL/GenBank/DDBJ whole genome shotgun (WGS) entry which is preliminary data.</text>
</comment>
<dbReference type="GO" id="GO:0008234">
    <property type="term" value="F:cysteine-type peptidase activity"/>
    <property type="evidence" value="ECO:0007669"/>
    <property type="project" value="InterPro"/>
</dbReference>